<accession>A0A2S1QVM0</accession>
<feature type="transmembrane region" description="Helical" evidence="6">
    <location>
        <begin position="12"/>
        <end position="33"/>
    </location>
</feature>
<dbReference type="EMBL" id="CP029186">
    <property type="protein sequence ID" value="AWH84448.1"/>
    <property type="molecule type" value="Genomic_DNA"/>
</dbReference>
<gene>
    <name evidence="7" type="ORF">HYN59_04645</name>
</gene>
<feature type="transmembrane region" description="Helical" evidence="6">
    <location>
        <begin position="333"/>
        <end position="352"/>
    </location>
</feature>
<comment type="subcellular location">
    <subcellularLocation>
        <location evidence="1">Cell membrane</location>
        <topology evidence="1">Multi-pass membrane protein</topology>
    </subcellularLocation>
</comment>
<dbReference type="AlphaFoldDB" id="A0A2S1QVM0"/>
<dbReference type="OrthoDB" id="824226at2"/>
<feature type="transmembrane region" description="Helical" evidence="6">
    <location>
        <begin position="257"/>
        <end position="276"/>
    </location>
</feature>
<sequence length="421" mass="46418">MNGDIKKIISSSGINFLFRIFGLGATFFSMSLIGKVFGAETFGNYSLVFTISQAAAMLFALGIPNALIKIVGNNSLSFPQAKKILKQGLKVTLLVSVIPMLIFFAGAEFIATEIFDNKKLENYFLIITISLPLFIFHELFLYFFIATKNFMRYSILMFVLPNFLLLAFLYLFYSLGYAEHYTFIAFALSIMLVVATEAFLVFEIKPDRTTSIISTKELVKTASPMMFSGILLYLLNWTDLIIVGIMMDEKQVGIYNYAFRAGSLGFLVIISVNTIIMPKMAELYGKGDLSGLKKMVHSTTRMVALLSLPITAGLILLAPFILSFFGAEAVEGTSAMIIVAVGVFFSAAMGNVDQILNMSNNAKIFGNITLVCFFVNALLNLTLIPAYGINGSAIASLLTNVLMNIVCVIYIKKKLGFYTLI</sequence>
<evidence type="ECO:0000256" key="5">
    <source>
        <dbReference type="ARBA" id="ARBA00023136"/>
    </source>
</evidence>
<feature type="transmembrane region" description="Helical" evidence="6">
    <location>
        <begin position="45"/>
        <end position="68"/>
    </location>
</feature>
<name>A0A2S1QVM0_9FLAO</name>
<evidence type="ECO:0000256" key="1">
    <source>
        <dbReference type="ARBA" id="ARBA00004651"/>
    </source>
</evidence>
<keyword evidence="4 6" id="KW-1133">Transmembrane helix</keyword>
<organism evidence="7 8">
    <name type="scientific">Flavobacterium album</name>
    <dbReference type="NCBI Taxonomy" id="2175091"/>
    <lineage>
        <taxon>Bacteria</taxon>
        <taxon>Pseudomonadati</taxon>
        <taxon>Bacteroidota</taxon>
        <taxon>Flavobacteriia</taxon>
        <taxon>Flavobacteriales</taxon>
        <taxon>Flavobacteriaceae</taxon>
        <taxon>Flavobacterium</taxon>
    </lineage>
</organism>
<feature type="transmembrane region" description="Helical" evidence="6">
    <location>
        <begin position="123"/>
        <end position="143"/>
    </location>
</feature>
<evidence type="ECO:0000256" key="2">
    <source>
        <dbReference type="ARBA" id="ARBA00022475"/>
    </source>
</evidence>
<keyword evidence="2" id="KW-1003">Cell membrane</keyword>
<keyword evidence="3 6" id="KW-0812">Transmembrane</keyword>
<feature type="transmembrane region" description="Helical" evidence="6">
    <location>
        <begin position="225"/>
        <end position="245"/>
    </location>
</feature>
<evidence type="ECO:0000256" key="3">
    <source>
        <dbReference type="ARBA" id="ARBA00022692"/>
    </source>
</evidence>
<dbReference type="PANTHER" id="PTHR30250:SF11">
    <property type="entry name" value="O-ANTIGEN TRANSPORTER-RELATED"/>
    <property type="match status" value="1"/>
</dbReference>
<feature type="transmembrane region" description="Helical" evidence="6">
    <location>
        <begin position="155"/>
        <end position="175"/>
    </location>
</feature>
<protein>
    <submittedName>
        <fullName evidence="7">Uncharacterized protein</fullName>
    </submittedName>
</protein>
<evidence type="ECO:0000256" key="6">
    <source>
        <dbReference type="SAM" id="Phobius"/>
    </source>
</evidence>
<keyword evidence="8" id="KW-1185">Reference proteome</keyword>
<reference evidence="7 8" key="1">
    <citation type="submission" date="2018-04" db="EMBL/GenBank/DDBJ databases">
        <title>Genome sequencing of Flavobacterium sp. HYN0059.</title>
        <authorList>
            <person name="Yi H."/>
            <person name="Baek C."/>
        </authorList>
    </citation>
    <scope>NUCLEOTIDE SEQUENCE [LARGE SCALE GENOMIC DNA]</scope>
    <source>
        <strain evidence="7 8">HYN0059</strain>
    </source>
</reference>
<dbReference type="KEGG" id="falb:HYN59_04645"/>
<proteinExistence type="predicted"/>
<feature type="transmembrane region" description="Helical" evidence="6">
    <location>
        <begin position="303"/>
        <end position="327"/>
    </location>
</feature>
<dbReference type="PANTHER" id="PTHR30250">
    <property type="entry name" value="PST FAMILY PREDICTED COLANIC ACID TRANSPORTER"/>
    <property type="match status" value="1"/>
</dbReference>
<evidence type="ECO:0000256" key="4">
    <source>
        <dbReference type="ARBA" id="ARBA00022989"/>
    </source>
</evidence>
<dbReference type="RefSeq" id="WP_108777154.1">
    <property type="nucleotide sequence ID" value="NZ_CP029186.1"/>
</dbReference>
<feature type="transmembrane region" description="Helical" evidence="6">
    <location>
        <begin position="181"/>
        <end position="204"/>
    </location>
</feature>
<dbReference type="CDD" id="cd13128">
    <property type="entry name" value="MATE_Wzx_like"/>
    <property type="match status" value="1"/>
</dbReference>
<dbReference type="GO" id="GO:0005886">
    <property type="term" value="C:plasma membrane"/>
    <property type="evidence" value="ECO:0007669"/>
    <property type="project" value="UniProtKB-SubCell"/>
</dbReference>
<feature type="transmembrane region" description="Helical" evidence="6">
    <location>
        <begin position="364"/>
        <end position="387"/>
    </location>
</feature>
<evidence type="ECO:0000313" key="8">
    <source>
        <dbReference type="Proteomes" id="UP000244929"/>
    </source>
</evidence>
<evidence type="ECO:0000313" key="7">
    <source>
        <dbReference type="EMBL" id="AWH84448.1"/>
    </source>
</evidence>
<dbReference type="Proteomes" id="UP000244929">
    <property type="component" value="Chromosome"/>
</dbReference>
<feature type="transmembrane region" description="Helical" evidence="6">
    <location>
        <begin position="393"/>
        <end position="411"/>
    </location>
</feature>
<dbReference type="InterPro" id="IPR050833">
    <property type="entry name" value="Poly_Biosynth_Transport"/>
</dbReference>
<dbReference type="Pfam" id="PF13440">
    <property type="entry name" value="Polysacc_synt_3"/>
    <property type="match status" value="1"/>
</dbReference>
<keyword evidence="5 6" id="KW-0472">Membrane</keyword>
<feature type="transmembrane region" description="Helical" evidence="6">
    <location>
        <begin position="89"/>
        <end position="111"/>
    </location>
</feature>